<accession>A0A8J7P8Z5</accession>
<dbReference type="PANTHER" id="PTHR35528:SF3">
    <property type="entry name" value="BLL1675 PROTEIN"/>
    <property type="match status" value="1"/>
</dbReference>
<evidence type="ECO:0000256" key="1">
    <source>
        <dbReference type="ARBA" id="ARBA00022578"/>
    </source>
</evidence>
<dbReference type="GO" id="GO:0006310">
    <property type="term" value="P:DNA recombination"/>
    <property type="evidence" value="ECO:0007669"/>
    <property type="project" value="UniProtKB-KW"/>
</dbReference>
<dbReference type="EMBL" id="JAFLCK010000021">
    <property type="protein sequence ID" value="MBN8661564.1"/>
    <property type="molecule type" value="Genomic_DNA"/>
</dbReference>
<dbReference type="Proteomes" id="UP000664277">
    <property type="component" value="Unassembled WGS sequence"/>
</dbReference>
<gene>
    <name evidence="5" type="ORF">J0M35_14460</name>
</gene>
<name>A0A8J7P8Z5_9BACT</name>
<evidence type="ECO:0000259" key="4">
    <source>
        <dbReference type="Pfam" id="PF13610"/>
    </source>
</evidence>
<keyword evidence="3" id="KW-0233">DNA recombination</keyword>
<keyword evidence="2" id="KW-0238">DNA-binding</keyword>
<feature type="domain" description="DDE" evidence="4">
    <location>
        <begin position="72"/>
        <end position="211"/>
    </location>
</feature>
<evidence type="ECO:0000256" key="2">
    <source>
        <dbReference type="ARBA" id="ARBA00023125"/>
    </source>
</evidence>
<dbReference type="InterPro" id="IPR052183">
    <property type="entry name" value="IS_Transposase"/>
</dbReference>
<evidence type="ECO:0000256" key="3">
    <source>
        <dbReference type="ARBA" id="ARBA00023172"/>
    </source>
</evidence>
<dbReference type="NCBIfam" id="NF033587">
    <property type="entry name" value="transpos_IS6"/>
    <property type="match status" value="1"/>
</dbReference>
<keyword evidence="1" id="KW-0815">Transposition</keyword>
<dbReference type="InterPro" id="IPR012337">
    <property type="entry name" value="RNaseH-like_sf"/>
</dbReference>
<evidence type="ECO:0000313" key="6">
    <source>
        <dbReference type="Proteomes" id="UP000664277"/>
    </source>
</evidence>
<dbReference type="GO" id="GO:0032196">
    <property type="term" value="P:transposition"/>
    <property type="evidence" value="ECO:0007669"/>
    <property type="project" value="UniProtKB-KW"/>
</dbReference>
<dbReference type="PANTHER" id="PTHR35528">
    <property type="entry name" value="BLL1675 PROTEIN"/>
    <property type="match status" value="1"/>
</dbReference>
<dbReference type="AlphaFoldDB" id="A0A8J7P8Z5"/>
<dbReference type="GO" id="GO:0003677">
    <property type="term" value="F:DNA binding"/>
    <property type="evidence" value="ECO:0007669"/>
    <property type="project" value="UniProtKB-KW"/>
</dbReference>
<comment type="caution">
    <text evidence="5">The sequence shown here is derived from an EMBL/GenBank/DDBJ whole genome shotgun (WGS) entry which is preliminary data.</text>
</comment>
<reference evidence="5" key="1">
    <citation type="submission" date="2021-02" db="EMBL/GenBank/DDBJ databases">
        <title>Genome-Resolved Metagenomics of a Microbial Community Performing Photosynthetic Biological Nutrient Removal.</title>
        <authorList>
            <person name="Mcdaniel E.A."/>
        </authorList>
    </citation>
    <scope>NUCLEOTIDE SEQUENCE</scope>
    <source>
        <strain evidence="5">UWPOB_OBS1</strain>
    </source>
</reference>
<organism evidence="5 6">
    <name type="scientific">Candidatus Obscuribacter phosphatis</name>
    <dbReference type="NCBI Taxonomy" id="1906157"/>
    <lineage>
        <taxon>Bacteria</taxon>
        <taxon>Bacillati</taxon>
        <taxon>Candidatus Melainabacteria</taxon>
        <taxon>Candidatus Obscuribacterales</taxon>
        <taxon>Candidatus Obscuribacteraceae</taxon>
        <taxon>Candidatus Obscuribacter</taxon>
    </lineage>
</organism>
<protein>
    <submittedName>
        <fullName evidence="5">IS6 family transposase</fullName>
    </submittedName>
</protein>
<dbReference type="InterPro" id="IPR047930">
    <property type="entry name" value="Transpos_IS6"/>
</dbReference>
<evidence type="ECO:0000313" key="5">
    <source>
        <dbReference type="EMBL" id="MBN8661564.1"/>
    </source>
</evidence>
<sequence length="254" mass="30455">MNDFKWRHFQGEIILQCVRWYCKYGISYRDLEEIMAERGVEVDHTTIYRWVQHYAPEMEKRLRWYWRNNFDSSWRVDETYVKVKGQWKYLYRAIDKSGKTIDFYLSHTRNMEQARRFLGKAMKKQKSWDLPSTINTDKNAAYGAALTSMKDSGKCEADIEHRQVKYLNNRLEADHGKLKRLIKPVRGFKSMKTAYATIKGFEVMRMFRKGQMRHWQLFPGVKGEVYLVEKQFGLDSQNAYSEFWKTLIAEFEAA</sequence>
<dbReference type="Pfam" id="PF13610">
    <property type="entry name" value="DDE_Tnp_IS240"/>
    <property type="match status" value="1"/>
</dbReference>
<proteinExistence type="predicted"/>
<dbReference type="InterPro" id="IPR032874">
    <property type="entry name" value="DDE_dom"/>
</dbReference>
<dbReference type="SUPFAM" id="SSF53098">
    <property type="entry name" value="Ribonuclease H-like"/>
    <property type="match status" value="1"/>
</dbReference>